<dbReference type="GO" id="GO:0051301">
    <property type="term" value="P:cell division"/>
    <property type="evidence" value="ECO:0007669"/>
    <property type="project" value="UniProtKB-KW"/>
</dbReference>
<feature type="domain" description="Formamidopyrimidine-DNA glycosylase catalytic" evidence="18">
    <location>
        <begin position="2"/>
        <end position="136"/>
    </location>
</feature>
<evidence type="ECO:0000256" key="8">
    <source>
        <dbReference type="ARBA" id="ARBA00022801"/>
    </source>
</evidence>
<sequence length="831" mass="95894">MPELPEVHRAERACNANLVGKKIVHVGSQEDNLVFCDITKKEFEKGLLNKVVVDTGRRGKYFYFLFNEGPHVVMHFGMTGDIRFKDQEIFQYRRPSKDDPKDWPPRFWKFTITLVELSNSSSQNVVMAFTDKRRLARVRLVNSPLQDPPISKLGFDPLQSMPNRQTFREKILMRHCPIKALLLNQSFSAGVGNWIADETLYQSRIHPAQYTNTLSDEQIMALYDNLIYVCQTAVEANADSSLFPSSWLFHYRWGKGNKAGAFMPDGEKILFEYVGGRTTAIVPSVQILIQNASRNDSYYTNLNIRKSNRQKRITVVEILQSENSDKDSSPKRQRTSMSRFPAQYEQWSTQQQQWNYQQQQPAQYYQQQQQSFHQQQHSYQQPQYLSESQTNYEYMDYTPTSYDGPTTYTDVTYAYPNNSITANMQQTSYDYITPQHQILRQPLHQLQMPQQQIPTEVTMFPTQILPQARERQDLQEQQLISQYPQQQESQLSPHKLLWYFAEHYLSKAKTTELSSTSTVNQQKLSSEQQKHILAAIKCLEAVIISVANGCTYMPLVELKTRFRLSQILFWFTENVREAESHLQKALDAVAELKFRMIDLQCNIFKSANNIKAARNIMKSGVMEAMECNMPDWTYHFLLRHAELYNAEGDFNGCLSTLKQAESMADQRGDIEMKACLLISIVQYAFTNQNYSITQHSLAELSTIYFPPPSSRPPQTYHIFPISNYRLHLHYLLLYVAFNMHTGNVKDATEKLAEVHNMLNQKRDVESSDDVKGYTTIHVSAAPTSSTTMTSYPTSTAKSVPVRIKLLSKAEIYTLTFLISRICNGNATNVVI</sequence>
<dbReference type="InterPro" id="IPR015886">
    <property type="entry name" value="H2TH_FPG"/>
</dbReference>
<evidence type="ECO:0000256" key="6">
    <source>
        <dbReference type="ARBA" id="ARBA00022763"/>
    </source>
</evidence>
<keyword evidence="16" id="KW-0131">Cell cycle</keyword>
<dbReference type="PROSITE" id="PS51068">
    <property type="entry name" value="FPG_CAT"/>
    <property type="match status" value="1"/>
</dbReference>
<dbReference type="GO" id="GO:0008270">
    <property type="term" value="F:zinc ion binding"/>
    <property type="evidence" value="ECO:0007669"/>
    <property type="project" value="InterPro"/>
</dbReference>
<evidence type="ECO:0000256" key="11">
    <source>
        <dbReference type="ARBA" id="ARBA00023204"/>
    </source>
</evidence>
<keyword evidence="15" id="KW-0326">Glycosidase</keyword>
<dbReference type="PANTHER" id="PTHR22993:SF9">
    <property type="entry name" value="FORMAMIDOPYRIMIDINE-DNA GLYCOSYLASE"/>
    <property type="match status" value="1"/>
</dbReference>
<dbReference type="SMART" id="SM00898">
    <property type="entry name" value="Fapy_DNA_glyco"/>
    <property type="match status" value="1"/>
</dbReference>
<evidence type="ECO:0000256" key="7">
    <source>
        <dbReference type="ARBA" id="ARBA00022776"/>
    </source>
</evidence>
<comment type="catalytic activity">
    <reaction evidence="1">
        <text>Hydrolysis of DNA containing ring-opened 7-methylguanine residues, releasing 2,6-diamino-4-hydroxy-5-(N-methyl)formamidopyrimidine.</text>
        <dbReference type="EC" id="3.2.2.23"/>
    </reaction>
</comment>
<dbReference type="GO" id="GO:0007059">
    <property type="term" value="P:chromosome segregation"/>
    <property type="evidence" value="ECO:0007669"/>
    <property type="project" value="UniProtKB-KW"/>
</dbReference>
<proteinExistence type="inferred from homology"/>
<organism evidence="19 20">
    <name type="scientific">Cetraspora pellucida</name>
    <dbReference type="NCBI Taxonomy" id="1433469"/>
    <lineage>
        <taxon>Eukaryota</taxon>
        <taxon>Fungi</taxon>
        <taxon>Fungi incertae sedis</taxon>
        <taxon>Mucoromycota</taxon>
        <taxon>Glomeromycotina</taxon>
        <taxon>Glomeromycetes</taxon>
        <taxon>Diversisporales</taxon>
        <taxon>Gigasporaceae</taxon>
        <taxon>Cetraspora</taxon>
    </lineage>
</organism>
<keyword evidence="9" id="KW-0159">Chromosome partition</keyword>
<dbReference type="InterPro" id="IPR012319">
    <property type="entry name" value="FPG_cat"/>
</dbReference>
<evidence type="ECO:0000256" key="3">
    <source>
        <dbReference type="ARBA" id="ARBA00008585"/>
    </source>
</evidence>
<dbReference type="OrthoDB" id="5565328at2759"/>
<evidence type="ECO:0000256" key="17">
    <source>
        <dbReference type="SAM" id="MobiDB-lite"/>
    </source>
</evidence>
<evidence type="ECO:0000256" key="4">
    <source>
        <dbReference type="ARBA" id="ARBA00009409"/>
    </source>
</evidence>
<keyword evidence="7" id="KW-0498">Mitosis</keyword>
<evidence type="ECO:0000256" key="14">
    <source>
        <dbReference type="ARBA" id="ARBA00023268"/>
    </source>
</evidence>
<dbReference type="GO" id="GO:0008534">
    <property type="term" value="F:oxidized purine nucleobase lesion DNA N-glycosylase activity"/>
    <property type="evidence" value="ECO:0007669"/>
    <property type="project" value="UniProtKB-EC"/>
</dbReference>
<evidence type="ECO:0000256" key="5">
    <source>
        <dbReference type="ARBA" id="ARBA00022618"/>
    </source>
</evidence>
<dbReference type="SUPFAM" id="SSF46946">
    <property type="entry name" value="S13-like H2TH domain"/>
    <property type="match status" value="1"/>
</dbReference>
<dbReference type="InterPro" id="IPR019440">
    <property type="entry name" value="MAU2"/>
</dbReference>
<evidence type="ECO:0000256" key="15">
    <source>
        <dbReference type="ARBA" id="ARBA00023295"/>
    </source>
</evidence>
<dbReference type="GO" id="GO:0016829">
    <property type="term" value="F:lyase activity"/>
    <property type="evidence" value="ECO:0007669"/>
    <property type="project" value="UniProtKB-KW"/>
</dbReference>
<accession>A0A9N9DYB6</accession>
<evidence type="ECO:0000256" key="9">
    <source>
        <dbReference type="ARBA" id="ARBA00022829"/>
    </source>
</evidence>
<comment type="caution">
    <text evidence="19">The sequence shown here is derived from an EMBL/GenBank/DDBJ whole genome shotgun (WGS) entry which is preliminary data.</text>
</comment>
<evidence type="ECO:0000313" key="20">
    <source>
        <dbReference type="Proteomes" id="UP000789759"/>
    </source>
</evidence>
<keyword evidence="10" id="KW-0238">DNA-binding</keyword>
<dbReference type="Proteomes" id="UP000789759">
    <property type="component" value="Unassembled WGS sequence"/>
</dbReference>
<evidence type="ECO:0000256" key="12">
    <source>
        <dbReference type="ARBA" id="ARBA00023239"/>
    </source>
</evidence>
<dbReference type="InterPro" id="IPR010979">
    <property type="entry name" value="Ribosomal_uS13-like_H2TH"/>
</dbReference>
<dbReference type="FunFam" id="1.10.8.50:FF:000009">
    <property type="entry name" value="Formamidopyrimidine-DNA glycosylase"/>
    <property type="match status" value="1"/>
</dbReference>
<keyword evidence="6" id="KW-0227">DNA damage</keyword>
<keyword evidence="8" id="KW-0378">Hydrolase</keyword>
<dbReference type="GO" id="GO:0007064">
    <property type="term" value="P:mitotic sister chromatid cohesion"/>
    <property type="evidence" value="ECO:0007669"/>
    <property type="project" value="InterPro"/>
</dbReference>
<dbReference type="GO" id="GO:0006284">
    <property type="term" value="P:base-excision repair"/>
    <property type="evidence" value="ECO:0007669"/>
    <property type="project" value="InterPro"/>
</dbReference>
<dbReference type="GO" id="GO:0003906">
    <property type="term" value="F:DNA-(apurinic or apyrimidinic site) endonuclease activity"/>
    <property type="evidence" value="ECO:0007669"/>
    <property type="project" value="InterPro"/>
</dbReference>
<dbReference type="EMBL" id="CAJVQA010007364">
    <property type="protein sequence ID" value="CAG8655626.1"/>
    <property type="molecule type" value="Genomic_DNA"/>
</dbReference>
<evidence type="ECO:0000256" key="13">
    <source>
        <dbReference type="ARBA" id="ARBA00023242"/>
    </source>
</evidence>
<keyword evidence="11" id="KW-0234">DNA repair</keyword>
<comment type="subcellular location">
    <subcellularLocation>
        <location evidence="2">Nucleus</location>
    </subcellularLocation>
</comment>
<gene>
    <name evidence="19" type="ORF">CPELLU_LOCUS9555</name>
</gene>
<dbReference type="Pfam" id="PF01149">
    <property type="entry name" value="Fapy_DNA_glyco"/>
    <property type="match status" value="1"/>
</dbReference>
<dbReference type="CDD" id="cd08972">
    <property type="entry name" value="PF_Nei_N"/>
    <property type="match status" value="1"/>
</dbReference>
<evidence type="ECO:0000256" key="16">
    <source>
        <dbReference type="ARBA" id="ARBA00023306"/>
    </source>
</evidence>
<dbReference type="GO" id="GO:0003684">
    <property type="term" value="F:damaged DNA binding"/>
    <property type="evidence" value="ECO:0007669"/>
    <property type="project" value="InterPro"/>
</dbReference>
<dbReference type="SMART" id="SM01232">
    <property type="entry name" value="H2TH"/>
    <property type="match status" value="1"/>
</dbReference>
<keyword evidence="13" id="KW-0539">Nucleus</keyword>
<protein>
    <submittedName>
        <fullName evidence="19">23951_t:CDS:1</fullName>
    </submittedName>
</protein>
<dbReference type="PANTHER" id="PTHR22993">
    <property type="entry name" value="FORMAMIDOPYRIMIDINE-DNA GLYCOSYLASE"/>
    <property type="match status" value="1"/>
</dbReference>
<keyword evidence="12" id="KW-0456">Lyase</keyword>
<evidence type="ECO:0000256" key="1">
    <source>
        <dbReference type="ARBA" id="ARBA00001668"/>
    </source>
</evidence>
<evidence type="ECO:0000256" key="2">
    <source>
        <dbReference type="ARBA" id="ARBA00004123"/>
    </source>
</evidence>
<keyword evidence="20" id="KW-1185">Reference proteome</keyword>
<dbReference type="InterPro" id="IPR035937">
    <property type="entry name" value="FPG_N"/>
</dbReference>
<dbReference type="Pfam" id="PF06831">
    <property type="entry name" value="H2TH"/>
    <property type="match status" value="1"/>
</dbReference>
<dbReference type="GO" id="GO:0005634">
    <property type="term" value="C:nucleus"/>
    <property type="evidence" value="ECO:0007669"/>
    <property type="project" value="UniProtKB-SubCell"/>
</dbReference>
<dbReference type="SUPFAM" id="SSF81624">
    <property type="entry name" value="N-terminal domain of MutM-like DNA repair proteins"/>
    <property type="match status" value="1"/>
</dbReference>
<keyword evidence="14" id="KW-0511">Multifunctional enzyme</keyword>
<name>A0A9N9DYB6_9GLOM</name>
<evidence type="ECO:0000259" key="18">
    <source>
        <dbReference type="PROSITE" id="PS51068"/>
    </source>
</evidence>
<keyword evidence="5" id="KW-0132">Cell division</keyword>
<evidence type="ECO:0000256" key="10">
    <source>
        <dbReference type="ARBA" id="ARBA00023125"/>
    </source>
</evidence>
<feature type="region of interest" description="Disordered" evidence="17">
    <location>
        <begin position="318"/>
        <end position="339"/>
    </location>
</feature>
<dbReference type="Gene3D" id="1.10.8.50">
    <property type="match status" value="1"/>
</dbReference>
<evidence type="ECO:0000313" key="19">
    <source>
        <dbReference type="EMBL" id="CAG8655626.1"/>
    </source>
</evidence>
<dbReference type="Pfam" id="PF10345">
    <property type="entry name" value="Cohesin_load"/>
    <property type="match status" value="1"/>
</dbReference>
<reference evidence="19" key="1">
    <citation type="submission" date="2021-06" db="EMBL/GenBank/DDBJ databases">
        <authorList>
            <person name="Kallberg Y."/>
            <person name="Tangrot J."/>
            <person name="Rosling A."/>
        </authorList>
    </citation>
    <scope>NUCLEOTIDE SEQUENCE</scope>
    <source>
        <strain evidence="19">FL966</strain>
    </source>
</reference>
<comment type="similarity">
    <text evidence="3">Belongs to the SCC4/mau-2 family.</text>
</comment>
<dbReference type="Gene3D" id="3.20.190.10">
    <property type="entry name" value="MutM-like, N-terminal"/>
    <property type="match status" value="1"/>
</dbReference>
<dbReference type="AlphaFoldDB" id="A0A9N9DYB6"/>
<comment type="similarity">
    <text evidence="4">Belongs to the FPG family.</text>
</comment>